<feature type="region of interest" description="Disordered" evidence="1">
    <location>
        <begin position="1"/>
        <end position="55"/>
    </location>
</feature>
<evidence type="ECO:0000313" key="2">
    <source>
        <dbReference type="EMBL" id="EUC54857.1"/>
    </source>
</evidence>
<protein>
    <submittedName>
        <fullName evidence="2">Uncharacterized protein</fullName>
    </submittedName>
</protein>
<dbReference type="AlphaFoldDB" id="X8IYV3"/>
<evidence type="ECO:0000256" key="1">
    <source>
        <dbReference type="SAM" id="MobiDB-lite"/>
    </source>
</evidence>
<sequence length="177" mass="20052">MSSIASPARREESWSGQRRSPPTTLVLFPQRTTRSQTSRVSELRNPGDTIPNDASNSKCSIPWFGGTYASFRYSVKLGRTLSMEQYQLDEPLRPGLDIILPSPKRRSRSRTLNPSIYSSPNAIDSDREMSLDYSYKDAEQTQTCPTTTPNSTVFSQVQVDFWIFEPNMIVRRCCLGT</sequence>
<feature type="compositionally biased region" description="Polar residues" evidence="1">
    <location>
        <begin position="110"/>
        <end position="121"/>
    </location>
</feature>
<feature type="region of interest" description="Disordered" evidence="1">
    <location>
        <begin position="101"/>
        <end position="121"/>
    </location>
</feature>
<dbReference type="OrthoDB" id="3197217at2759"/>
<organism evidence="2 3">
    <name type="scientific">Rhizoctonia solani AG-3 Rhs1AP</name>
    <dbReference type="NCBI Taxonomy" id="1086054"/>
    <lineage>
        <taxon>Eukaryota</taxon>
        <taxon>Fungi</taxon>
        <taxon>Dikarya</taxon>
        <taxon>Basidiomycota</taxon>
        <taxon>Agaricomycotina</taxon>
        <taxon>Agaricomycetes</taxon>
        <taxon>Cantharellales</taxon>
        <taxon>Ceratobasidiaceae</taxon>
        <taxon>Rhizoctonia</taxon>
    </lineage>
</organism>
<gene>
    <name evidence="2" type="ORF">RSOL_075730</name>
</gene>
<accession>X8IYV3</accession>
<reference evidence="3" key="1">
    <citation type="journal article" date="2014" name="Genome Announc.">
        <title>Draft genome sequence of the plant-pathogenic soil fungus Rhizoctonia solani anastomosis group 3 strain Rhs1AP.</title>
        <authorList>
            <person name="Cubeta M.A."/>
            <person name="Thomas E."/>
            <person name="Dean R.A."/>
            <person name="Jabaji S."/>
            <person name="Neate S.M."/>
            <person name="Tavantzis S."/>
            <person name="Toda T."/>
            <person name="Vilgalys R."/>
            <person name="Bharathan N."/>
            <person name="Fedorova-Abrams N."/>
            <person name="Pakala S.B."/>
            <person name="Pakala S.M."/>
            <person name="Zafar N."/>
            <person name="Joardar V."/>
            <person name="Losada L."/>
            <person name="Nierman W.C."/>
        </authorList>
    </citation>
    <scope>NUCLEOTIDE SEQUENCE [LARGE SCALE GENOMIC DNA]</scope>
    <source>
        <strain evidence="3">AG-3</strain>
    </source>
</reference>
<comment type="caution">
    <text evidence="2">The sequence shown here is derived from an EMBL/GenBank/DDBJ whole genome shotgun (WGS) entry which is preliminary data.</text>
</comment>
<dbReference type="EMBL" id="JATN01000322">
    <property type="protein sequence ID" value="EUC54857.1"/>
    <property type="molecule type" value="Genomic_DNA"/>
</dbReference>
<proteinExistence type="predicted"/>
<dbReference type="Proteomes" id="UP000030108">
    <property type="component" value="Unassembled WGS sequence"/>
</dbReference>
<feature type="compositionally biased region" description="Polar residues" evidence="1">
    <location>
        <begin position="30"/>
        <end position="40"/>
    </location>
</feature>
<feature type="compositionally biased region" description="Polar residues" evidence="1">
    <location>
        <begin position="14"/>
        <end position="23"/>
    </location>
</feature>
<name>X8IYV3_9AGAM</name>
<evidence type="ECO:0000313" key="3">
    <source>
        <dbReference type="Proteomes" id="UP000030108"/>
    </source>
</evidence>